<evidence type="ECO:0000259" key="3">
    <source>
        <dbReference type="Pfam" id="PF00535"/>
    </source>
</evidence>
<dbReference type="CDD" id="cd02511">
    <property type="entry name" value="Beta4Glucosyltransferase"/>
    <property type="match status" value="1"/>
</dbReference>
<evidence type="ECO:0000256" key="2">
    <source>
        <dbReference type="PROSITE-ProRule" id="PRU00339"/>
    </source>
</evidence>
<dbReference type="SUPFAM" id="SSF48452">
    <property type="entry name" value="TPR-like"/>
    <property type="match status" value="2"/>
</dbReference>
<proteinExistence type="inferred from homology"/>
<dbReference type="PANTHER" id="PTHR43630:SF2">
    <property type="entry name" value="GLYCOSYLTRANSFERASE"/>
    <property type="match status" value="1"/>
</dbReference>
<feature type="repeat" description="TPR" evidence="2">
    <location>
        <begin position="388"/>
        <end position="421"/>
    </location>
</feature>
<sequence>MQKTKLSVCMIVKNEEQFIADCLKSVQPVADQIVVVDTGSTDQTVEIARSFGAEVHNFKWCDDFAAARNASIKYAKGDWIFWLDADERLEADSLKPLKQLLKPEKRPVAYLITIKNLLADGKTFKLSTGHRLFTNHKKLYFEGRVHEQIVYSLARNGGEERPSNIRLLHLGYGLGAEVQARKDQRNRELLLKMVEEQPNNAYAHYTLGQNYGLAGNHQKALKHYLIALEKQKFQKSLARQLLNNISEAYLKLGNFTEAKRFAEQSLKMSNQQIGAYYLQYKIAQAQDQISEAVQWLQRLREKNLAVSKGRLQIENDILLSDNDILFSMAELFLKLNELSKAESCLTEIIGHSDATNDLIKKMANLLIRYQAYELCLKLLQKHMNTTDVEILDLIGVVQIKQQNFIGAIQTYTQILQQQPNNFEVIKRLAGLFFKIGEKEKGESLLKILNDLNQFNQVSMQ</sequence>
<organism evidence="4">
    <name type="scientific">Caldithrix abyssi</name>
    <dbReference type="NCBI Taxonomy" id="187145"/>
    <lineage>
        <taxon>Bacteria</taxon>
        <taxon>Pseudomonadati</taxon>
        <taxon>Calditrichota</taxon>
        <taxon>Calditrichia</taxon>
        <taxon>Calditrichales</taxon>
        <taxon>Calditrichaceae</taxon>
        <taxon>Caldithrix</taxon>
    </lineage>
</organism>
<name>A0A7V5LJL9_CALAY</name>
<protein>
    <submittedName>
        <fullName evidence="4">Glycosyltransferase</fullName>
    </submittedName>
</protein>
<comment type="similarity">
    <text evidence="1">Belongs to the glycosyltransferase 2 family. WaaE/KdtX subfamily.</text>
</comment>
<gene>
    <name evidence="4" type="ORF">ENL21_07680</name>
</gene>
<evidence type="ECO:0000256" key="1">
    <source>
        <dbReference type="ARBA" id="ARBA00038494"/>
    </source>
</evidence>
<dbReference type="Proteomes" id="UP000886111">
    <property type="component" value="Unassembled WGS sequence"/>
</dbReference>
<comment type="caution">
    <text evidence="4">The sequence shown here is derived from an EMBL/GenBank/DDBJ whole genome shotgun (WGS) entry which is preliminary data.</text>
</comment>
<dbReference type="PROSITE" id="PS50005">
    <property type="entry name" value="TPR"/>
    <property type="match status" value="1"/>
</dbReference>
<dbReference type="Pfam" id="PF00535">
    <property type="entry name" value="Glycos_transf_2"/>
    <property type="match status" value="1"/>
</dbReference>
<accession>A0A7V5LJL9</accession>
<dbReference type="EMBL" id="DRTD01000571">
    <property type="protein sequence ID" value="HHE55646.1"/>
    <property type="molecule type" value="Genomic_DNA"/>
</dbReference>
<dbReference type="InterPro" id="IPR019734">
    <property type="entry name" value="TPR_rpt"/>
</dbReference>
<dbReference type="Gene3D" id="1.25.40.10">
    <property type="entry name" value="Tetratricopeptide repeat domain"/>
    <property type="match status" value="3"/>
</dbReference>
<feature type="domain" description="Glycosyltransferase 2-like" evidence="3">
    <location>
        <begin position="7"/>
        <end position="127"/>
    </location>
</feature>
<keyword evidence="2" id="KW-0802">TPR repeat</keyword>
<dbReference type="AlphaFoldDB" id="A0A7V5LJL9"/>
<evidence type="ECO:0000313" key="4">
    <source>
        <dbReference type="EMBL" id="HHE55646.1"/>
    </source>
</evidence>
<dbReference type="Gene3D" id="3.90.550.10">
    <property type="entry name" value="Spore Coat Polysaccharide Biosynthesis Protein SpsA, Chain A"/>
    <property type="match status" value="1"/>
</dbReference>
<dbReference type="InterPro" id="IPR029044">
    <property type="entry name" value="Nucleotide-diphossugar_trans"/>
</dbReference>
<dbReference type="InterPro" id="IPR001173">
    <property type="entry name" value="Glyco_trans_2-like"/>
</dbReference>
<dbReference type="InterPro" id="IPR011990">
    <property type="entry name" value="TPR-like_helical_dom_sf"/>
</dbReference>
<reference evidence="4" key="1">
    <citation type="journal article" date="2020" name="mSystems">
        <title>Genome- and Community-Level Interaction Insights into Carbon Utilization and Element Cycling Functions of Hydrothermarchaeota in Hydrothermal Sediment.</title>
        <authorList>
            <person name="Zhou Z."/>
            <person name="Liu Y."/>
            <person name="Xu W."/>
            <person name="Pan J."/>
            <person name="Luo Z.H."/>
            <person name="Li M."/>
        </authorList>
    </citation>
    <scope>NUCLEOTIDE SEQUENCE [LARGE SCALE GENOMIC DNA]</scope>
    <source>
        <strain evidence="4">HyVt-76</strain>
    </source>
</reference>
<dbReference type="PANTHER" id="PTHR43630">
    <property type="entry name" value="POLY-BETA-1,6-N-ACETYL-D-GLUCOSAMINE SYNTHASE"/>
    <property type="match status" value="1"/>
</dbReference>
<dbReference type="SMART" id="SM00028">
    <property type="entry name" value="TPR"/>
    <property type="match status" value="4"/>
</dbReference>
<dbReference type="SUPFAM" id="SSF53448">
    <property type="entry name" value="Nucleotide-diphospho-sugar transferases"/>
    <property type="match status" value="1"/>
</dbReference>
<dbReference type="Pfam" id="PF13424">
    <property type="entry name" value="TPR_12"/>
    <property type="match status" value="1"/>
</dbReference>